<dbReference type="Pfam" id="PF12457">
    <property type="entry name" value="TIP_N"/>
    <property type="match status" value="1"/>
</dbReference>
<evidence type="ECO:0000313" key="3">
    <source>
        <dbReference type="Proteomes" id="UP000818029"/>
    </source>
</evidence>
<dbReference type="InterPro" id="IPR022159">
    <property type="entry name" value="STIP/TFIP11_N"/>
</dbReference>
<dbReference type="RefSeq" id="XP_040959269.1">
    <property type="nucleotide sequence ID" value="XM_041103335.1"/>
</dbReference>
<evidence type="ECO:0000259" key="2">
    <source>
        <dbReference type="Pfam" id="PF12457"/>
    </source>
</evidence>
<gene>
    <name evidence="4" type="primary">LOC121203216</name>
</gene>
<name>A0ABM3AWR9_GOSHI</name>
<keyword evidence="3" id="KW-1185">Reference proteome</keyword>
<dbReference type="GeneID" id="121203216"/>
<evidence type="ECO:0000313" key="4">
    <source>
        <dbReference type="RefSeq" id="XP_040959269.1"/>
    </source>
</evidence>
<proteinExistence type="predicted"/>
<reference evidence="4" key="2">
    <citation type="submission" date="2025-08" db="UniProtKB">
        <authorList>
            <consortium name="RefSeq"/>
        </authorList>
    </citation>
    <scope>IDENTIFICATION</scope>
</reference>
<protein>
    <submittedName>
        <fullName evidence="4">Septin and tuftelin-interacting protein 1 homolog 1-like</fullName>
    </submittedName>
</protein>
<feature type="domain" description="Tuftelin interacting protein N-terminal" evidence="2">
    <location>
        <begin position="1"/>
        <end position="96"/>
    </location>
</feature>
<reference evidence="3" key="1">
    <citation type="journal article" date="2020" name="Nat. Genet.">
        <title>Genomic diversifications of five Gossypium allopolyploid species and their impact on cotton improvement.</title>
        <authorList>
            <person name="Chen Z.J."/>
            <person name="Sreedasyam A."/>
            <person name="Ando A."/>
            <person name="Song Q."/>
            <person name="De Santiago L.M."/>
            <person name="Hulse-Kemp A.M."/>
            <person name="Ding M."/>
            <person name="Ye W."/>
            <person name="Kirkbride R.C."/>
            <person name="Jenkins J."/>
            <person name="Plott C."/>
            <person name="Lovell J."/>
            <person name="Lin Y.M."/>
            <person name="Vaughn R."/>
            <person name="Liu B."/>
            <person name="Simpson S."/>
            <person name="Scheffler B.E."/>
            <person name="Wen L."/>
            <person name="Saski C.A."/>
            <person name="Grover C.E."/>
            <person name="Hu G."/>
            <person name="Conover J.L."/>
            <person name="Carlson J.W."/>
            <person name="Shu S."/>
            <person name="Boston L.B."/>
            <person name="Williams M."/>
            <person name="Peterson D.G."/>
            <person name="McGee K."/>
            <person name="Jones D.C."/>
            <person name="Wendel J.F."/>
            <person name="Stelly D.M."/>
            <person name="Grimwood J."/>
            <person name="Schmutz J."/>
        </authorList>
    </citation>
    <scope>NUCLEOTIDE SEQUENCE [LARGE SCALE GENOMIC DNA]</scope>
    <source>
        <strain evidence="3">cv. TM-1</strain>
    </source>
</reference>
<organism evidence="3 4">
    <name type="scientific">Gossypium hirsutum</name>
    <name type="common">Upland cotton</name>
    <name type="synonym">Gossypium mexicanum</name>
    <dbReference type="NCBI Taxonomy" id="3635"/>
    <lineage>
        <taxon>Eukaryota</taxon>
        <taxon>Viridiplantae</taxon>
        <taxon>Streptophyta</taxon>
        <taxon>Embryophyta</taxon>
        <taxon>Tracheophyta</taxon>
        <taxon>Spermatophyta</taxon>
        <taxon>Magnoliopsida</taxon>
        <taxon>eudicotyledons</taxon>
        <taxon>Gunneridae</taxon>
        <taxon>Pentapetalae</taxon>
        <taxon>rosids</taxon>
        <taxon>malvids</taxon>
        <taxon>Malvales</taxon>
        <taxon>Malvaceae</taxon>
        <taxon>Malvoideae</taxon>
        <taxon>Gossypium</taxon>
    </lineage>
</organism>
<accession>A0ABM3AWR9</accession>
<feature type="region of interest" description="Disordered" evidence="1">
    <location>
        <begin position="85"/>
        <end position="109"/>
    </location>
</feature>
<evidence type="ECO:0000256" key="1">
    <source>
        <dbReference type="SAM" id="MobiDB-lite"/>
    </source>
</evidence>
<sequence>MERFWMESDFEDAGRFYYKKRKAKRTQTRDDVIYGVFASNTDSEDGGSSSSRKRRKVFGKKVGLTKPVNFVSTATIMPTQEIYKNSKVENDNSVPDENRNIPGLDWGLA</sequence>
<dbReference type="Proteomes" id="UP000818029">
    <property type="component" value="Chromosome D10"/>
</dbReference>